<accession>A0A1F7Y3C9</accession>
<feature type="compositionally biased region" description="Low complexity" evidence="1">
    <location>
        <begin position="49"/>
        <end position="68"/>
    </location>
</feature>
<gene>
    <name evidence="2" type="ORF">A2714_01405</name>
</gene>
<organism evidence="2 3">
    <name type="scientific">Candidatus Woesebacteria bacterium RIFCSPHIGHO2_01_FULL_38_9</name>
    <dbReference type="NCBI Taxonomy" id="1802492"/>
    <lineage>
        <taxon>Bacteria</taxon>
        <taxon>Candidatus Woeseibacteriota</taxon>
    </lineage>
</organism>
<name>A0A1F7Y3C9_9BACT</name>
<comment type="caution">
    <text evidence="2">The sequence shown here is derived from an EMBL/GenBank/DDBJ whole genome shotgun (WGS) entry which is preliminary data.</text>
</comment>
<dbReference type="Proteomes" id="UP000178419">
    <property type="component" value="Unassembled WGS sequence"/>
</dbReference>
<feature type="region of interest" description="Disordered" evidence="1">
    <location>
        <begin position="35"/>
        <end position="72"/>
    </location>
</feature>
<evidence type="ECO:0000313" key="3">
    <source>
        <dbReference type="Proteomes" id="UP000178419"/>
    </source>
</evidence>
<proteinExistence type="predicted"/>
<dbReference type="EMBL" id="MGGE01000017">
    <property type="protein sequence ID" value="OGM21409.1"/>
    <property type="molecule type" value="Genomic_DNA"/>
</dbReference>
<evidence type="ECO:0000256" key="1">
    <source>
        <dbReference type="SAM" id="MobiDB-lite"/>
    </source>
</evidence>
<evidence type="ECO:0000313" key="2">
    <source>
        <dbReference type="EMBL" id="OGM21409.1"/>
    </source>
</evidence>
<protein>
    <submittedName>
        <fullName evidence="2">Uncharacterized protein</fullName>
    </submittedName>
</protein>
<dbReference type="AlphaFoldDB" id="A0A1F7Y3C9"/>
<reference evidence="2 3" key="1">
    <citation type="journal article" date="2016" name="Nat. Commun.">
        <title>Thousands of microbial genomes shed light on interconnected biogeochemical processes in an aquifer system.</title>
        <authorList>
            <person name="Anantharaman K."/>
            <person name="Brown C.T."/>
            <person name="Hug L.A."/>
            <person name="Sharon I."/>
            <person name="Castelle C.J."/>
            <person name="Probst A.J."/>
            <person name="Thomas B.C."/>
            <person name="Singh A."/>
            <person name="Wilkins M.J."/>
            <person name="Karaoz U."/>
            <person name="Brodie E.L."/>
            <person name="Williams K.H."/>
            <person name="Hubbard S.S."/>
            <person name="Banfield J.F."/>
        </authorList>
    </citation>
    <scope>NUCLEOTIDE SEQUENCE [LARGE SCALE GENOMIC DNA]</scope>
</reference>
<sequence length="162" mass="17568">MHILVTLAVLSIFALGIYFNQRPIKNADFTTSNENSVLSESTQEESKISPTPTVGDTPSTPTSTPAPSNNSLEKYIYPNATVTQSSDNNINLTTTDDPKVVTEWYRNKIIESGLSVRSFVTTSANNNILNKLAGADAESEISIEIKKDVNNSLVTISVSLEV</sequence>